<keyword evidence="4" id="KW-1185">Reference proteome</keyword>
<organism evidence="3 4">
    <name type="scientific">Collybiopsis luxurians FD-317 M1</name>
    <dbReference type="NCBI Taxonomy" id="944289"/>
    <lineage>
        <taxon>Eukaryota</taxon>
        <taxon>Fungi</taxon>
        <taxon>Dikarya</taxon>
        <taxon>Basidiomycota</taxon>
        <taxon>Agaricomycotina</taxon>
        <taxon>Agaricomycetes</taxon>
        <taxon>Agaricomycetidae</taxon>
        <taxon>Agaricales</taxon>
        <taxon>Marasmiineae</taxon>
        <taxon>Omphalotaceae</taxon>
        <taxon>Collybiopsis</taxon>
        <taxon>Collybiopsis luxurians</taxon>
    </lineage>
</organism>
<dbReference type="OrthoDB" id="2562493at2759"/>
<evidence type="ECO:0000313" key="3">
    <source>
        <dbReference type="EMBL" id="KIK54328.1"/>
    </source>
</evidence>
<dbReference type="Proteomes" id="UP000053593">
    <property type="component" value="Unassembled WGS sequence"/>
</dbReference>
<feature type="transmembrane region" description="Helical" evidence="1">
    <location>
        <begin position="119"/>
        <end position="140"/>
    </location>
</feature>
<feature type="transmembrane region" description="Helical" evidence="1">
    <location>
        <begin position="160"/>
        <end position="180"/>
    </location>
</feature>
<keyword evidence="1" id="KW-1133">Transmembrane helix</keyword>
<proteinExistence type="predicted"/>
<feature type="domain" description="DUF6534" evidence="2">
    <location>
        <begin position="166"/>
        <end position="251"/>
    </location>
</feature>
<keyword evidence="1" id="KW-0812">Transmembrane</keyword>
<dbReference type="Pfam" id="PF20152">
    <property type="entry name" value="DUF6534"/>
    <property type="match status" value="1"/>
</dbReference>
<dbReference type="AlphaFoldDB" id="A0A0D0CHB1"/>
<name>A0A0D0CHB1_9AGAR</name>
<evidence type="ECO:0000313" key="4">
    <source>
        <dbReference type="Proteomes" id="UP000053593"/>
    </source>
</evidence>
<dbReference type="PANTHER" id="PTHR40465">
    <property type="entry name" value="CHROMOSOME 1, WHOLE GENOME SHOTGUN SEQUENCE"/>
    <property type="match status" value="1"/>
</dbReference>
<dbReference type="HOGENOM" id="CLU_046025_2_0_1"/>
<feature type="transmembrane region" description="Helical" evidence="1">
    <location>
        <begin position="87"/>
        <end position="107"/>
    </location>
</feature>
<feature type="transmembrane region" description="Helical" evidence="1">
    <location>
        <begin position="48"/>
        <end position="67"/>
    </location>
</feature>
<feature type="transmembrane region" description="Helical" evidence="1">
    <location>
        <begin position="200"/>
        <end position="222"/>
    </location>
</feature>
<keyword evidence="1" id="KW-0472">Membrane</keyword>
<dbReference type="InterPro" id="IPR045339">
    <property type="entry name" value="DUF6534"/>
</dbReference>
<protein>
    <recommendedName>
        <fullName evidence="2">DUF6534 domain-containing protein</fullName>
    </recommendedName>
</protein>
<evidence type="ECO:0000259" key="2">
    <source>
        <dbReference type="Pfam" id="PF20152"/>
    </source>
</evidence>
<reference evidence="3 4" key="1">
    <citation type="submission" date="2014-04" db="EMBL/GenBank/DDBJ databases">
        <title>Evolutionary Origins and Diversification of the Mycorrhizal Mutualists.</title>
        <authorList>
            <consortium name="DOE Joint Genome Institute"/>
            <consortium name="Mycorrhizal Genomics Consortium"/>
            <person name="Kohler A."/>
            <person name="Kuo A."/>
            <person name="Nagy L.G."/>
            <person name="Floudas D."/>
            <person name="Copeland A."/>
            <person name="Barry K.W."/>
            <person name="Cichocki N."/>
            <person name="Veneault-Fourrey C."/>
            <person name="LaButti K."/>
            <person name="Lindquist E.A."/>
            <person name="Lipzen A."/>
            <person name="Lundell T."/>
            <person name="Morin E."/>
            <person name="Murat C."/>
            <person name="Riley R."/>
            <person name="Ohm R."/>
            <person name="Sun H."/>
            <person name="Tunlid A."/>
            <person name="Henrissat B."/>
            <person name="Grigoriev I.V."/>
            <person name="Hibbett D.S."/>
            <person name="Martin F."/>
        </authorList>
    </citation>
    <scope>NUCLEOTIDE SEQUENCE [LARGE SCALE GENOMIC DNA]</scope>
    <source>
        <strain evidence="3 4">FD-317 M1</strain>
    </source>
</reference>
<sequence>MTLGPAEIAHGPMYIGQVFNTTLFGILSGQVYWYSVTSTRKDPAWIQILVYALYLVNVISTVFVIVYLYDAVIQHFDDPAYLTKATWVFAIGAPLTGVTAALCQSFFAWRIQTLTKNTIAAVVVGLATVIGLTGSISSAAHVPRFPRFTEFMHFKASVLTWLFGQIAADVIITTVLVIYLQRHRTGFQKTDQLINRIIQITIQTGLITTLCAMADAVCFLASTSGIHLIFNFSLGKLYSVALMSNLNARASWSHSSDSRDGEAQLFLESPGLRFRGGTACSDVPTVCSGGENASKV</sequence>
<evidence type="ECO:0000256" key="1">
    <source>
        <dbReference type="SAM" id="Phobius"/>
    </source>
</evidence>
<feature type="transmembrane region" description="Helical" evidence="1">
    <location>
        <begin position="14"/>
        <end position="36"/>
    </location>
</feature>
<gene>
    <name evidence="3" type="ORF">GYMLUDRAFT_206759</name>
</gene>
<dbReference type="EMBL" id="KN834817">
    <property type="protein sequence ID" value="KIK54328.1"/>
    <property type="molecule type" value="Genomic_DNA"/>
</dbReference>
<dbReference type="PANTHER" id="PTHR40465:SF1">
    <property type="entry name" value="DUF6534 DOMAIN-CONTAINING PROTEIN"/>
    <property type="match status" value="1"/>
</dbReference>
<accession>A0A0D0CHB1</accession>